<name>A0AAN9CMM3_9TELE</name>
<dbReference type="PANTHER" id="PTHR16675">
    <property type="entry name" value="MHC CLASS I-RELATED"/>
    <property type="match status" value="1"/>
</dbReference>
<feature type="signal peptide" evidence="6">
    <location>
        <begin position="1"/>
        <end position="18"/>
    </location>
</feature>
<feature type="transmembrane region" description="Helical" evidence="5">
    <location>
        <begin position="301"/>
        <end position="323"/>
    </location>
</feature>
<dbReference type="InterPro" id="IPR050208">
    <property type="entry name" value="MHC_class-I_related"/>
</dbReference>
<evidence type="ECO:0000256" key="4">
    <source>
        <dbReference type="SAM" id="MobiDB-lite"/>
    </source>
</evidence>
<dbReference type="InterPro" id="IPR037055">
    <property type="entry name" value="MHC_I-like_Ag-recog_sf"/>
</dbReference>
<evidence type="ECO:0000256" key="3">
    <source>
        <dbReference type="RuleBase" id="RU004439"/>
    </source>
</evidence>
<keyword evidence="5" id="KW-0472">Membrane</keyword>
<dbReference type="Pfam" id="PF07654">
    <property type="entry name" value="C1-set"/>
    <property type="match status" value="1"/>
</dbReference>
<dbReference type="InterPro" id="IPR011161">
    <property type="entry name" value="MHC_I-like_Ag-recog"/>
</dbReference>
<dbReference type="InterPro" id="IPR003597">
    <property type="entry name" value="Ig_C1-set"/>
</dbReference>
<dbReference type="SUPFAM" id="SSF48726">
    <property type="entry name" value="Immunoglobulin"/>
    <property type="match status" value="1"/>
</dbReference>
<dbReference type="EMBL" id="JAYKXH010000017">
    <property type="protein sequence ID" value="KAK7139389.1"/>
    <property type="molecule type" value="Genomic_DNA"/>
</dbReference>
<dbReference type="CDD" id="cd07698">
    <property type="entry name" value="IgC1_MHC_I_alpha3"/>
    <property type="match status" value="1"/>
</dbReference>
<dbReference type="InterPro" id="IPR011162">
    <property type="entry name" value="MHC_I/II-like_Ag-recog"/>
</dbReference>
<dbReference type="InterPro" id="IPR013783">
    <property type="entry name" value="Ig-like_fold"/>
</dbReference>
<dbReference type="Gene3D" id="2.60.40.10">
    <property type="entry name" value="Immunoglobulins"/>
    <property type="match status" value="1"/>
</dbReference>
<dbReference type="SUPFAM" id="SSF54452">
    <property type="entry name" value="MHC antigen-recognition domain"/>
    <property type="match status" value="1"/>
</dbReference>
<dbReference type="FunFam" id="3.30.500.10:FF:000001">
    <property type="entry name" value="H-2 class I histocompatibility antigen, alpha chain"/>
    <property type="match status" value="1"/>
</dbReference>
<accession>A0AAN9CMM3</accession>
<dbReference type="Gene3D" id="3.30.500.10">
    <property type="entry name" value="MHC class I-like antigen recognition-like"/>
    <property type="match status" value="1"/>
</dbReference>
<feature type="compositionally biased region" description="Polar residues" evidence="4">
    <location>
        <begin position="342"/>
        <end position="352"/>
    </location>
</feature>
<dbReference type="InterPro" id="IPR001039">
    <property type="entry name" value="MHC_I_a_a1/a2"/>
</dbReference>
<evidence type="ECO:0000313" key="8">
    <source>
        <dbReference type="EMBL" id="KAK7139389.1"/>
    </source>
</evidence>
<gene>
    <name evidence="8" type="ORF">R3I93_016509</name>
</gene>
<dbReference type="PRINTS" id="PR01638">
    <property type="entry name" value="MHCCLASSI"/>
</dbReference>
<dbReference type="Proteomes" id="UP001364617">
    <property type="component" value="Unassembled WGS sequence"/>
</dbReference>
<feature type="chain" id="PRO_5042816326" description="Ig-like domain-containing protein" evidence="6">
    <location>
        <begin position="19"/>
        <end position="352"/>
    </location>
</feature>
<organism evidence="8 9">
    <name type="scientific">Phoxinus phoxinus</name>
    <name type="common">Eurasian minnow</name>
    <dbReference type="NCBI Taxonomy" id="58324"/>
    <lineage>
        <taxon>Eukaryota</taxon>
        <taxon>Metazoa</taxon>
        <taxon>Chordata</taxon>
        <taxon>Craniata</taxon>
        <taxon>Vertebrata</taxon>
        <taxon>Euteleostomi</taxon>
        <taxon>Actinopterygii</taxon>
        <taxon>Neopterygii</taxon>
        <taxon>Teleostei</taxon>
        <taxon>Ostariophysi</taxon>
        <taxon>Cypriniformes</taxon>
        <taxon>Leuciscidae</taxon>
        <taxon>Phoxininae</taxon>
        <taxon>Phoxinus</taxon>
    </lineage>
</organism>
<dbReference type="SMART" id="SM00407">
    <property type="entry name" value="IGc1"/>
    <property type="match status" value="1"/>
</dbReference>
<dbReference type="AlphaFoldDB" id="A0AAN9CMM3"/>
<evidence type="ECO:0000256" key="1">
    <source>
        <dbReference type="ARBA" id="ARBA00023180"/>
    </source>
</evidence>
<feature type="region of interest" description="Disordered" evidence="4">
    <location>
        <begin position="329"/>
        <end position="352"/>
    </location>
</feature>
<keyword evidence="6" id="KW-0732">Signal</keyword>
<dbReference type="PROSITE" id="PS00290">
    <property type="entry name" value="IG_MHC"/>
    <property type="match status" value="1"/>
</dbReference>
<reference evidence="8 9" key="1">
    <citation type="submission" date="2024-02" db="EMBL/GenBank/DDBJ databases">
        <title>Chromosome-level genome assembly of the Eurasian Minnow (Phoxinus phoxinus).</title>
        <authorList>
            <person name="Oriowo T.O."/>
            <person name="Martin S."/>
            <person name="Stange M."/>
            <person name="Chrysostomakis Y."/>
            <person name="Brown T."/>
            <person name="Winkler S."/>
            <person name="Kukowka S."/>
            <person name="Myers E.W."/>
            <person name="Bohne A."/>
        </authorList>
    </citation>
    <scope>NUCLEOTIDE SEQUENCE [LARGE SCALE GENOMIC DNA]</scope>
    <source>
        <strain evidence="8">ZFMK-TIS-60720</strain>
        <tissue evidence="8">Whole Organism</tissue>
    </source>
</reference>
<evidence type="ECO:0000259" key="7">
    <source>
        <dbReference type="PROSITE" id="PS50835"/>
    </source>
</evidence>
<dbReference type="PROSITE" id="PS50835">
    <property type="entry name" value="IG_LIKE"/>
    <property type="match status" value="1"/>
</dbReference>
<dbReference type="GO" id="GO:0009897">
    <property type="term" value="C:external side of plasma membrane"/>
    <property type="evidence" value="ECO:0007669"/>
    <property type="project" value="TreeGrafter"/>
</dbReference>
<evidence type="ECO:0000256" key="6">
    <source>
        <dbReference type="SAM" id="SignalP"/>
    </source>
</evidence>
<keyword evidence="9" id="KW-1185">Reference proteome</keyword>
<dbReference type="GO" id="GO:0006955">
    <property type="term" value="P:immune response"/>
    <property type="evidence" value="ECO:0007669"/>
    <property type="project" value="TreeGrafter"/>
</dbReference>
<dbReference type="PANTHER" id="PTHR16675:SF237">
    <property type="entry name" value="MHC CLASS I ANTIGEN TRANSCRIPT VARIANT 1-RELATED"/>
    <property type="match status" value="1"/>
</dbReference>
<evidence type="ECO:0000313" key="9">
    <source>
        <dbReference type="Proteomes" id="UP001364617"/>
    </source>
</evidence>
<keyword evidence="5" id="KW-1133">Transmembrane helix</keyword>
<comment type="similarity">
    <text evidence="3">Belongs to the MHC class I family.</text>
</comment>
<comment type="caution">
    <text evidence="8">The sequence shown here is derived from an EMBL/GenBank/DDBJ whole genome shotgun (WGS) entry which is preliminary data.</text>
</comment>
<proteinExistence type="inferred from homology"/>
<dbReference type="InterPro" id="IPR003006">
    <property type="entry name" value="Ig/MHC_CS"/>
</dbReference>
<keyword evidence="2" id="KW-0393">Immunoglobulin domain</keyword>
<keyword evidence="1" id="KW-0325">Glycoprotein</keyword>
<dbReference type="InterPro" id="IPR007110">
    <property type="entry name" value="Ig-like_dom"/>
</dbReference>
<dbReference type="InterPro" id="IPR036179">
    <property type="entry name" value="Ig-like_dom_sf"/>
</dbReference>
<evidence type="ECO:0000256" key="5">
    <source>
        <dbReference type="SAM" id="Phobius"/>
    </source>
</evidence>
<sequence length="352" mass="39809">MQSVIGLLLVITLHIASGAIHSWKAYYTGTTGLSEFPEFVALNLIDDQLMGYFDSNTNRFKSQFKWMEDNLGKEYDEQETNILQGHTATFKNNVKIVMDRFNQTQGVHTFQFMYGCEMNDDGSTQAHYQYGYDGGDFISLDKNTLTWTAANPQAFITKNKWDGDKAQNEYRKSYLENTCIEWLKKYVGYGKDTLERKDAPEVFLLQKDPSSPVLCQATGFYPNNIMMTWQKNEEDHYEDVAVGTTLPNIDGTFQKTITLKPEEWKNHKEAYRCVVQHVGAAKDIVVTVHDIRSNTGSDNTIAIVVGCLVAVAVLAAIVGLIFWKKSNGYGRTSTKDSDSENSDQQLPQVTTK</sequence>
<feature type="domain" description="Ig-like" evidence="7">
    <location>
        <begin position="200"/>
        <end position="287"/>
    </location>
</feature>
<dbReference type="Pfam" id="PF00129">
    <property type="entry name" value="MHC_I"/>
    <property type="match status" value="1"/>
</dbReference>
<evidence type="ECO:0000256" key="2">
    <source>
        <dbReference type="ARBA" id="ARBA00023319"/>
    </source>
</evidence>
<keyword evidence="5" id="KW-0812">Transmembrane</keyword>
<protein>
    <recommendedName>
        <fullName evidence="7">Ig-like domain-containing protein</fullName>
    </recommendedName>
</protein>
<dbReference type="GO" id="GO:0005615">
    <property type="term" value="C:extracellular space"/>
    <property type="evidence" value="ECO:0007669"/>
    <property type="project" value="TreeGrafter"/>
</dbReference>